<feature type="domain" description="HotDog ACOT-type" evidence="4">
    <location>
        <begin position="4"/>
        <end position="115"/>
    </location>
</feature>
<dbReference type="GO" id="GO:0005829">
    <property type="term" value="C:cytosol"/>
    <property type="evidence" value="ECO:0007669"/>
    <property type="project" value="TreeGrafter"/>
</dbReference>
<dbReference type="InterPro" id="IPR040170">
    <property type="entry name" value="Cytosol_ACT"/>
</dbReference>
<dbReference type="CDD" id="cd03442">
    <property type="entry name" value="BFIT_BACH"/>
    <property type="match status" value="1"/>
</dbReference>
<dbReference type="Pfam" id="PF03061">
    <property type="entry name" value="4HBT"/>
    <property type="match status" value="1"/>
</dbReference>
<dbReference type="InterPro" id="IPR033120">
    <property type="entry name" value="HOTDOG_ACOT"/>
</dbReference>
<dbReference type="OrthoDB" id="9801856at2"/>
<keyword evidence="6" id="KW-1185">Reference proteome</keyword>
<dbReference type="EMBL" id="CP018221">
    <property type="protein sequence ID" value="API60735.1"/>
    <property type="molecule type" value="Genomic_DNA"/>
</dbReference>
<dbReference type="PANTHER" id="PTHR11049">
    <property type="entry name" value="ACYL COENZYME A THIOESTER HYDROLASE"/>
    <property type="match status" value="1"/>
</dbReference>
<evidence type="ECO:0000259" key="4">
    <source>
        <dbReference type="PROSITE" id="PS51770"/>
    </source>
</evidence>
<name>A0A1L3ZYP7_9SPHN</name>
<dbReference type="AlphaFoldDB" id="A0A1L3ZYP7"/>
<sequence length="124" mass="13339">MTSDDQELTLRVVPAPGDINTNGHIFGGWVLSQMDIAGGLIASREAAGAVATVAIETMTFIAPILLRDVISIYAQVVRRGRTSVAVNLEVFAARGGEERVKVTQGIFTYVALDENHRPRPLPPI</sequence>
<dbReference type="InterPro" id="IPR029069">
    <property type="entry name" value="HotDog_dom_sf"/>
</dbReference>
<evidence type="ECO:0000256" key="2">
    <source>
        <dbReference type="ARBA" id="ARBA00022801"/>
    </source>
</evidence>
<dbReference type="STRING" id="1921510.BSL82_16765"/>
<gene>
    <name evidence="5" type="ORF">BSL82_16765</name>
</gene>
<evidence type="ECO:0000256" key="3">
    <source>
        <dbReference type="PROSITE-ProRule" id="PRU01106"/>
    </source>
</evidence>
<dbReference type="PANTHER" id="PTHR11049:SF5">
    <property type="entry name" value="ACYL-COA THIOESTER HYDROLASE YCIA"/>
    <property type="match status" value="1"/>
</dbReference>
<dbReference type="KEGG" id="sphj:BSL82_16765"/>
<dbReference type="Gene3D" id="3.10.129.10">
    <property type="entry name" value="Hotdog Thioesterase"/>
    <property type="match status" value="1"/>
</dbReference>
<dbReference type="GO" id="GO:0009062">
    <property type="term" value="P:fatty acid catabolic process"/>
    <property type="evidence" value="ECO:0007669"/>
    <property type="project" value="TreeGrafter"/>
</dbReference>
<dbReference type="PROSITE" id="PS51770">
    <property type="entry name" value="HOTDOG_ACOT"/>
    <property type="match status" value="1"/>
</dbReference>
<dbReference type="Proteomes" id="UP000182063">
    <property type="component" value="Chromosome"/>
</dbReference>
<comment type="similarity">
    <text evidence="1">Belongs to the acyl coenzyme A hydrolase family.</text>
</comment>
<dbReference type="SUPFAM" id="SSF54637">
    <property type="entry name" value="Thioesterase/thiol ester dehydrase-isomerase"/>
    <property type="match status" value="1"/>
</dbReference>
<accession>A0A1L3ZYP7</accession>
<evidence type="ECO:0000256" key="1">
    <source>
        <dbReference type="ARBA" id="ARBA00010458"/>
    </source>
</evidence>
<dbReference type="GO" id="GO:0006637">
    <property type="term" value="P:acyl-CoA metabolic process"/>
    <property type="evidence" value="ECO:0007669"/>
    <property type="project" value="TreeGrafter"/>
</dbReference>
<dbReference type="InterPro" id="IPR006683">
    <property type="entry name" value="Thioestr_dom"/>
</dbReference>
<reference evidence="6" key="1">
    <citation type="submission" date="2016-11" db="EMBL/GenBank/DDBJ databases">
        <title>Complete Genome Sequence of alachlor-degrading Sphingomonas sp. strain JJ-A5.</title>
        <authorList>
            <person name="Lee H."/>
            <person name="Ka J.-O."/>
        </authorList>
    </citation>
    <scope>NUCLEOTIDE SEQUENCE [LARGE SCALE GENOMIC DNA]</scope>
    <source>
        <strain evidence="6">JJ-A5</strain>
    </source>
</reference>
<organism evidence="5 6">
    <name type="scientific">Tardibacter chloracetimidivorans</name>
    <dbReference type="NCBI Taxonomy" id="1921510"/>
    <lineage>
        <taxon>Bacteria</taxon>
        <taxon>Pseudomonadati</taxon>
        <taxon>Pseudomonadota</taxon>
        <taxon>Alphaproteobacteria</taxon>
        <taxon>Sphingomonadales</taxon>
        <taxon>Sphingomonadaceae</taxon>
        <taxon>Tardibacter</taxon>
    </lineage>
</organism>
<dbReference type="RefSeq" id="WP_072598393.1">
    <property type="nucleotide sequence ID" value="NZ_CP018221.1"/>
</dbReference>
<evidence type="ECO:0000313" key="5">
    <source>
        <dbReference type="EMBL" id="API60735.1"/>
    </source>
</evidence>
<evidence type="ECO:0000313" key="6">
    <source>
        <dbReference type="Proteomes" id="UP000182063"/>
    </source>
</evidence>
<dbReference type="GO" id="GO:0052816">
    <property type="term" value="F:long-chain fatty acyl-CoA hydrolase activity"/>
    <property type="evidence" value="ECO:0007669"/>
    <property type="project" value="TreeGrafter"/>
</dbReference>
<keyword evidence="2 3" id="KW-0378">Hydrolase</keyword>
<protein>
    <submittedName>
        <fullName evidence="5">Acyl-CoA thioesterase</fullName>
    </submittedName>
</protein>
<proteinExistence type="inferred from homology"/>